<dbReference type="FunFam" id="2.30.29.30:FF:000002">
    <property type="entry name" value="Band 4.1-like protein 5 isoform 1"/>
    <property type="match status" value="1"/>
</dbReference>
<keyword evidence="9" id="KW-0206">Cytoskeleton</keyword>
<sequence length="1067" mass="120473">MSRNFMAALSGTYNVHANELAQGGSNQNVATNTETIANVGTSSGTTSLLPAAFAKLVRQQTIQPSSPPQIETIKCVVHFLDDTQHIFEVDRTAKGEELLDLVFRHLELIEREFFALQFTEVLHHCYDSNSFLNGSISSSSPSSSISTTVYNRWLDPNKKIKKQLRFTSSPYMLNFRVKFYASEVSRLFEEYTRYHFYLQLRKDILAGRLSGEESTLALLATELGDYGEDEHKPGYASQFRYIPSQSKQFEAKAESLHRLHQGQTPADAEMNYLEEAKNLDLYGVDLHPAKDCEGENINIGVSSNGLTIFKQSIHINNFSWAKIVKISFKRRFFFVQLKHEGTERFDNVIGFNLCSHRACKTLWKTCVEQHTFFRLHSPKPLTKKFFFFFSLGSKFRYSGKTEFQTIEENKKRLTRTERIFIRNNVRHATMPASTTNINDAQKHLTNLRMTNNEKNLRKPTKLSEANIGSNGAMSSSSSLDSLPPTPPSSTIPISIKISEPHMNGSNNKSLSSRNSSVLTAITVGKKHNICTQQSGQLDLPFLSQQISSRSSSMSSNSSHHQKTDEMISDNQIKKNVLSLSSSCDNIQGYNRIHMTNGHSGTKSHRINGINCHDINHRVLDSCDGDRYHQHKTTPKICSLPTSLVTTGATTAYSPSTMISMPYIDQDKVSVVVGPKTTSNILTIEDDPSLTIDDDDNIQSQTKNQMEKEVDSPIRELIKELYDVAATESARLSRVAPNTPADNAYPTKLREGDQVISINGVEVSQLKHEEVVQLIRSTKSQGPEAELVLSIRPNVFHHQCDEEIIEEPPFQYTVTVETISQEIGNMLIESNEWLPFNSDKTLLDISMSLLQEGLESESLIVQFEQLYRRNEKEPITIARLVENIPKNRYLDIAPYDSTRVILDNCITGDYINASYVTMAIEASGTTKESHYVTHLQYLAWPDQGVPDDDADFLKLIFKVRLLRHANPDAHVVVHCSAGIGRTGVLILMETGICLIEANQPIYPVELVRQMRCQRAMLIQTTMQFRFVCEALHHVYKDQVVQPLPQYSCIETLEDQIENQLSESIEEHS</sequence>
<dbReference type="GO" id="GO:0005856">
    <property type="term" value="C:cytoskeleton"/>
    <property type="evidence" value="ECO:0007669"/>
    <property type="project" value="UniProtKB-SubCell"/>
</dbReference>
<evidence type="ECO:0000256" key="7">
    <source>
        <dbReference type="ARBA" id="ARBA00022912"/>
    </source>
</evidence>
<dbReference type="Gene3D" id="3.10.20.90">
    <property type="entry name" value="Phosphatidylinositol 3-kinase Catalytic Subunit, Chain A, domain 1"/>
    <property type="match status" value="1"/>
</dbReference>
<dbReference type="OMA" id="MIRECRH"/>
<dbReference type="InterPro" id="IPR018979">
    <property type="entry name" value="FERM_N"/>
</dbReference>
<dbReference type="SUPFAM" id="SSF54236">
    <property type="entry name" value="Ubiquitin-like"/>
    <property type="match status" value="1"/>
</dbReference>
<evidence type="ECO:0000259" key="13">
    <source>
        <dbReference type="PROSITE" id="PS50057"/>
    </source>
</evidence>
<dbReference type="GO" id="GO:0009887">
    <property type="term" value="P:animal organ morphogenesis"/>
    <property type="evidence" value="ECO:0007669"/>
    <property type="project" value="UniProtKB-ARBA"/>
</dbReference>
<dbReference type="InterPro" id="IPR000387">
    <property type="entry name" value="Tyr_Pase_dom"/>
</dbReference>
<comment type="subcellular location">
    <subcellularLocation>
        <location evidence="2">Cell junction</location>
    </subcellularLocation>
    <subcellularLocation>
        <location evidence="1">Cytoplasm</location>
        <location evidence="1">Cytoskeleton</location>
    </subcellularLocation>
</comment>
<dbReference type="SMART" id="SM00295">
    <property type="entry name" value="B41"/>
    <property type="match status" value="1"/>
</dbReference>
<dbReference type="InterPro" id="IPR000242">
    <property type="entry name" value="PTP_cat"/>
</dbReference>
<evidence type="ECO:0000256" key="4">
    <source>
        <dbReference type="ARBA" id="ARBA00013064"/>
    </source>
</evidence>
<dbReference type="SMART" id="SM00194">
    <property type="entry name" value="PTPc"/>
    <property type="match status" value="1"/>
</dbReference>
<dbReference type="PROSITE" id="PS50057">
    <property type="entry name" value="FERM_3"/>
    <property type="match status" value="1"/>
</dbReference>
<evidence type="ECO:0000256" key="6">
    <source>
        <dbReference type="ARBA" id="ARBA00022801"/>
    </source>
</evidence>
<protein>
    <recommendedName>
        <fullName evidence="4">protein-tyrosine-phosphatase</fullName>
        <ecNumber evidence="4">3.1.3.48</ecNumber>
    </recommendedName>
</protein>
<dbReference type="EMBL" id="JAPWDV010000001">
    <property type="protein sequence ID" value="KAJ6225298.1"/>
    <property type="molecule type" value="Genomic_DNA"/>
</dbReference>
<gene>
    <name evidence="15" type="ORF">RDWZM_003843</name>
</gene>
<dbReference type="InterPro" id="IPR019747">
    <property type="entry name" value="FERM_CS"/>
</dbReference>
<comment type="caution">
    <text evidence="15">The sequence shown here is derived from an EMBL/GenBank/DDBJ whole genome shotgun (WGS) entry which is preliminary data.</text>
</comment>
<evidence type="ECO:0000259" key="14">
    <source>
        <dbReference type="PROSITE" id="PS50106"/>
    </source>
</evidence>
<dbReference type="PROSITE" id="PS50106">
    <property type="entry name" value="PDZ"/>
    <property type="match status" value="1"/>
</dbReference>
<evidence type="ECO:0000256" key="5">
    <source>
        <dbReference type="ARBA" id="ARBA00022490"/>
    </source>
</evidence>
<keyword evidence="5" id="KW-0963">Cytoplasm</keyword>
<dbReference type="SMART" id="SM01195">
    <property type="entry name" value="FA"/>
    <property type="match status" value="1"/>
</dbReference>
<dbReference type="CDD" id="cd14473">
    <property type="entry name" value="FERM_B-lobe"/>
    <property type="match status" value="1"/>
</dbReference>
<feature type="domain" description="FERM" evidence="13">
    <location>
        <begin position="73"/>
        <end position="377"/>
    </location>
</feature>
<evidence type="ECO:0000256" key="10">
    <source>
        <dbReference type="SAM" id="MobiDB-lite"/>
    </source>
</evidence>
<dbReference type="Proteomes" id="UP001142055">
    <property type="component" value="Chromosome 1"/>
</dbReference>
<feature type="compositionally biased region" description="Low complexity" evidence="10">
    <location>
        <begin position="490"/>
        <end position="513"/>
    </location>
</feature>
<dbReference type="Pfam" id="PF09380">
    <property type="entry name" value="FERM_C"/>
    <property type="match status" value="1"/>
</dbReference>
<evidence type="ECO:0000259" key="11">
    <source>
        <dbReference type="PROSITE" id="PS50055"/>
    </source>
</evidence>
<feature type="region of interest" description="Disordered" evidence="10">
    <location>
        <begin position="546"/>
        <end position="565"/>
    </location>
</feature>
<dbReference type="InterPro" id="IPR000299">
    <property type="entry name" value="FERM_domain"/>
</dbReference>
<dbReference type="Gene3D" id="2.30.29.30">
    <property type="entry name" value="Pleckstrin-homology domain (PH domain)/Phosphotyrosine-binding domain (PTB)"/>
    <property type="match status" value="1"/>
</dbReference>
<dbReference type="Pfam" id="PF08736">
    <property type="entry name" value="FA"/>
    <property type="match status" value="1"/>
</dbReference>
<accession>A0A9Q0MHN7</accession>
<dbReference type="SUPFAM" id="SSF52799">
    <property type="entry name" value="(Phosphotyrosine protein) phosphatases II"/>
    <property type="match status" value="1"/>
</dbReference>
<dbReference type="GO" id="GO:0071944">
    <property type="term" value="C:cell periphery"/>
    <property type="evidence" value="ECO:0007669"/>
    <property type="project" value="UniProtKB-ARBA"/>
</dbReference>
<dbReference type="InterPro" id="IPR014847">
    <property type="entry name" value="FA"/>
</dbReference>
<dbReference type="InterPro" id="IPR029071">
    <property type="entry name" value="Ubiquitin-like_domsf"/>
</dbReference>
<dbReference type="Gene3D" id="2.30.42.10">
    <property type="match status" value="1"/>
</dbReference>
<evidence type="ECO:0000256" key="1">
    <source>
        <dbReference type="ARBA" id="ARBA00004245"/>
    </source>
</evidence>
<dbReference type="SMART" id="SM00228">
    <property type="entry name" value="PDZ"/>
    <property type="match status" value="1"/>
</dbReference>
<feature type="domain" description="Tyrosine-protein phosphatase" evidence="11">
    <location>
        <begin position="850"/>
        <end position="1033"/>
    </location>
</feature>
<dbReference type="EC" id="3.1.3.48" evidence="4"/>
<dbReference type="InterPro" id="IPR035963">
    <property type="entry name" value="FERM_2"/>
</dbReference>
<dbReference type="InterPro" id="IPR003595">
    <property type="entry name" value="Tyr_Pase_cat"/>
</dbReference>
<feature type="compositionally biased region" description="Low complexity" evidence="10">
    <location>
        <begin position="546"/>
        <end position="558"/>
    </location>
</feature>
<dbReference type="InterPro" id="IPR029021">
    <property type="entry name" value="Prot-tyrosine_phosphatase-like"/>
</dbReference>
<evidence type="ECO:0000256" key="2">
    <source>
        <dbReference type="ARBA" id="ARBA00004282"/>
    </source>
</evidence>
<keyword evidence="16" id="KW-1185">Reference proteome</keyword>
<dbReference type="PROSITE" id="PS50056">
    <property type="entry name" value="TYR_PHOSPHATASE_2"/>
    <property type="match status" value="1"/>
</dbReference>
<dbReference type="SMART" id="SM01196">
    <property type="entry name" value="FERM_C"/>
    <property type="match status" value="1"/>
</dbReference>
<dbReference type="GO" id="GO:0048666">
    <property type="term" value="P:neuron development"/>
    <property type="evidence" value="ECO:0007669"/>
    <property type="project" value="UniProtKB-ARBA"/>
</dbReference>
<dbReference type="InterPro" id="IPR011993">
    <property type="entry name" value="PH-like_dom_sf"/>
</dbReference>
<dbReference type="Pfam" id="PF00373">
    <property type="entry name" value="FERM_M"/>
    <property type="match status" value="1"/>
</dbReference>
<evidence type="ECO:0000259" key="12">
    <source>
        <dbReference type="PROSITE" id="PS50056"/>
    </source>
</evidence>
<keyword evidence="7" id="KW-0904">Protein phosphatase</keyword>
<dbReference type="GO" id="GO:0070161">
    <property type="term" value="C:anchoring junction"/>
    <property type="evidence" value="ECO:0007669"/>
    <property type="project" value="UniProtKB-SubCell"/>
</dbReference>
<dbReference type="SMART" id="SM00404">
    <property type="entry name" value="PTPc_motif"/>
    <property type="match status" value="1"/>
</dbReference>
<comment type="similarity">
    <text evidence="3">Belongs to the protein-tyrosine phosphatase family. Non-receptor class subfamily.</text>
</comment>
<keyword evidence="8" id="KW-0965">Cell junction</keyword>
<dbReference type="PROSITE" id="PS00661">
    <property type="entry name" value="FERM_2"/>
    <property type="match status" value="1"/>
</dbReference>
<dbReference type="InterPro" id="IPR001478">
    <property type="entry name" value="PDZ"/>
</dbReference>
<dbReference type="SUPFAM" id="SSF50729">
    <property type="entry name" value="PH domain-like"/>
    <property type="match status" value="1"/>
</dbReference>
<dbReference type="PROSITE" id="PS00383">
    <property type="entry name" value="TYR_PHOSPHATASE_1"/>
    <property type="match status" value="1"/>
</dbReference>
<dbReference type="InterPro" id="IPR014352">
    <property type="entry name" value="FERM/acyl-CoA-bd_prot_sf"/>
</dbReference>
<name>A0A9Q0MHN7_BLOTA</name>
<dbReference type="Pfam" id="PF00595">
    <property type="entry name" value="PDZ"/>
    <property type="match status" value="1"/>
</dbReference>
<reference evidence="15" key="1">
    <citation type="submission" date="2022-12" db="EMBL/GenBank/DDBJ databases">
        <title>Genome assemblies of Blomia tropicalis.</title>
        <authorList>
            <person name="Cui Y."/>
        </authorList>
    </citation>
    <scope>NUCLEOTIDE SEQUENCE</scope>
    <source>
        <tissue evidence="15">Adult mites</tissue>
    </source>
</reference>
<feature type="region of interest" description="Disordered" evidence="10">
    <location>
        <begin position="450"/>
        <end position="513"/>
    </location>
</feature>
<organism evidence="15 16">
    <name type="scientific">Blomia tropicalis</name>
    <name type="common">Mite</name>
    <dbReference type="NCBI Taxonomy" id="40697"/>
    <lineage>
        <taxon>Eukaryota</taxon>
        <taxon>Metazoa</taxon>
        <taxon>Ecdysozoa</taxon>
        <taxon>Arthropoda</taxon>
        <taxon>Chelicerata</taxon>
        <taxon>Arachnida</taxon>
        <taxon>Acari</taxon>
        <taxon>Acariformes</taxon>
        <taxon>Sarcoptiformes</taxon>
        <taxon>Astigmata</taxon>
        <taxon>Glycyphagoidea</taxon>
        <taxon>Echimyopodidae</taxon>
        <taxon>Blomia</taxon>
    </lineage>
</organism>
<dbReference type="PANTHER" id="PTHR45706">
    <property type="entry name" value="TYROSINE-PROTEIN PHOSPHATASE"/>
    <property type="match status" value="1"/>
</dbReference>
<dbReference type="InterPro" id="IPR019749">
    <property type="entry name" value="Band_41_domain"/>
</dbReference>
<evidence type="ECO:0000313" key="16">
    <source>
        <dbReference type="Proteomes" id="UP001142055"/>
    </source>
</evidence>
<feature type="domain" description="Tyrosine specific protein phosphatases" evidence="12">
    <location>
        <begin position="949"/>
        <end position="1024"/>
    </location>
</feature>
<evidence type="ECO:0000313" key="15">
    <source>
        <dbReference type="EMBL" id="KAJ6225298.1"/>
    </source>
</evidence>
<evidence type="ECO:0000256" key="8">
    <source>
        <dbReference type="ARBA" id="ARBA00022949"/>
    </source>
</evidence>
<dbReference type="PROSITE" id="PS00660">
    <property type="entry name" value="FERM_1"/>
    <property type="match status" value="1"/>
</dbReference>
<dbReference type="InterPro" id="IPR016130">
    <property type="entry name" value="Tyr_Pase_AS"/>
</dbReference>
<dbReference type="Pfam" id="PF00102">
    <property type="entry name" value="Y_phosphatase"/>
    <property type="match status" value="2"/>
</dbReference>
<dbReference type="SUPFAM" id="SSF47031">
    <property type="entry name" value="Second domain of FERM"/>
    <property type="match status" value="1"/>
</dbReference>
<dbReference type="Gene3D" id="3.90.190.10">
    <property type="entry name" value="Protein tyrosine phosphatase superfamily"/>
    <property type="match status" value="2"/>
</dbReference>
<dbReference type="InterPro" id="IPR019748">
    <property type="entry name" value="FERM_central"/>
</dbReference>
<dbReference type="AlphaFoldDB" id="A0A9Q0MHN7"/>
<evidence type="ECO:0000256" key="3">
    <source>
        <dbReference type="ARBA" id="ARBA00009649"/>
    </source>
</evidence>
<dbReference type="Gene3D" id="1.20.80.10">
    <property type="match status" value="1"/>
</dbReference>
<dbReference type="SUPFAM" id="SSF50156">
    <property type="entry name" value="PDZ domain-like"/>
    <property type="match status" value="1"/>
</dbReference>
<feature type="domain" description="PDZ" evidence="14">
    <location>
        <begin position="731"/>
        <end position="777"/>
    </location>
</feature>
<dbReference type="InterPro" id="IPR018980">
    <property type="entry name" value="FERM_PH-like_C"/>
</dbReference>
<evidence type="ECO:0000256" key="9">
    <source>
        <dbReference type="ARBA" id="ARBA00023212"/>
    </source>
</evidence>
<dbReference type="GO" id="GO:0004725">
    <property type="term" value="F:protein tyrosine phosphatase activity"/>
    <property type="evidence" value="ECO:0007669"/>
    <property type="project" value="UniProtKB-EC"/>
</dbReference>
<dbReference type="InterPro" id="IPR036034">
    <property type="entry name" value="PDZ_sf"/>
</dbReference>
<dbReference type="PROSITE" id="PS50055">
    <property type="entry name" value="TYR_PHOSPHATASE_PTP"/>
    <property type="match status" value="1"/>
</dbReference>
<dbReference type="PANTHER" id="PTHR45706:SF4">
    <property type="entry name" value="TYROSINE-PROTEIN PHOSPHATASE"/>
    <property type="match status" value="1"/>
</dbReference>
<dbReference type="Pfam" id="PF09379">
    <property type="entry name" value="FERM_N"/>
    <property type="match status" value="1"/>
</dbReference>
<proteinExistence type="inferred from homology"/>
<keyword evidence="6" id="KW-0378">Hydrolase</keyword>